<name>A0ACC2HW31_9PLEO</name>
<keyword evidence="2" id="KW-1185">Reference proteome</keyword>
<proteinExistence type="predicted"/>
<organism evidence="1 2">
    <name type="scientific">Boeremia exigua</name>
    <dbReference type="NCBI Taxonomy" id="749465"/>
    <lineage>
        <taxon>Eukaryota</taxon>
        <taxon>Fungi</taxon>
        <taxon>Dikarya</taxon>
        <taxon>Ascomycota</taxon>
        <taxon>Pezizomycotina</taxon>
        <taxon>Dothideomycetes</taxon>
        <taxon>Pleosporomycetidae</taxon>
        <taxon>Pleosporales</taxon>
        <taxon>Pleosporineae</taxon>
        <taxon>Didymellaceae</taxon>
        <taxon>Boeremia</taxon>
    </lineage>
</organism>
<gene>
    <name evidence="1" type="ORF">OPT61_g8958</name>
</gene>
<dbReference type="EMBL" id="JAPHNI010000959">
    <property type="protein sequence ID" value="KAJ8107299.1"/>
    <property type="molecule type" value="Genomic_DNA"/>
</dbReference>
<sequence length="67" mass="7394">MAFGAFQGSRRHAAASTPCSRLARKWRLMMIVARKALLQAEHVIPPPESVSTPDNHVVATIRSVALW</sequence>
<protein>
    <submittedName>
        <fullName evidence="1">Uncharacterized protein</fullName>
    </submittedName>
</protein>
<evidence type="ECO:0000313" key="2">
    <source>
        <dbReference type="Proteomes" id="UP001153331"/>
    </source>
</evidence>
<evidence type="ECO:0000313" key="1">
    <source>
        <dbReference type="EMBL" id="KAJ8107299.1"/>
    </source>
</evidence>
<accession>A0ACC2HW31</accession>
<dbReference type="Proteomes" id="UP001153331">
    <property type="component" value="Unassembled WGS sequence"/>
</dbReference>
<comment type="caution">
    <text evidence="1">The sequence shown here is derived from an EMBL/GenBank/DDBJ whole genome shotgun (WGS) entry which is preliminary data.</text>
</comment>
<reference evidence="1" key="1">
    <citation type="submission" date="2022-11" db="EMBL/GenBank/DDBJ databases">
        <title>Genome Sequence of Boeremia exigua.</title>
        <authorList>
            <person name="Buettner E."/>
        </authorList>
    </citation>
    <scope>NUCLEOTIDE SEQUENCE</scope>
    <source>
        <strain evidence="1">CU02</strain>
    </source>
</reference>